<sequence length="152" mass="16436">MLLAKPNRARDAPAAPLRGGIDGPDASGAPDRRPDAATISASRAWRTEAICSPPVGDEQSCRMRGTPWPAVPEAILRNHGWGRAFVGLRPKDLAPIGRKPRGSPQVLLLLSIAWPNAMECLVLDENEMLSCTPCLLLSCVLLDRKHVSFPEL</sequence>
<evidence type="ECO:0000256" key="1">
    <source>
        <dbReference type="SAM" id="MobiDB-lite"/>
    </source>
</evidence>
<reference evidence="2" key="1">
    <citation type="submission" date="2020-05" db="EMBL/GenBank/DDBJ databases">
        <title>WGS assembly of Panicum virgatum.</title>
        <authorList>
            <person name="Lovell J.T."/>
            <person name="Jenkins J."/>
            <person name="Shu S."/>
            <person name="Juenger T.E."/>
            <person name="Schmutz J."/>
        </authorList>
    </citation>
    <scope>NUCLEOTIDE SEQUENCE</scope>
    <source>
        <strain evidence="2">AP13</strain>
    </source>
</reference>
<dbReference type="EMBL" id="CM029054">
    <property type="protein sequence ID" value="KAG2542157.1"/>
    <property type="molecule type" value="Genomic_DNA"/>
</dbReference>
<evidence type="ECO:0000313" key="2">
    <source>
        <dbReference type="EMBL" id="KAG2542157.1"/>
    </source>
</evidence>
<accession>A0A8T0MYW3</accession>
<proteinExistence type="predicted"/>
<comment type="caution">
    <text evidence="2">The sequence shown here is derived from an EMBL/GenBank/DDBJ whole genome shotgun (WGS) entry which is preliminary data.</text>
</comment>
<evidence type="ECO:0000313" key="3">
    <source>
        <dbReference type="Proteomes" id="UP000823388"/>
    </source>
</evidence>
<keyword evidence="3" id="KW-1185">Reference proteome</keyword>
<dbReference type="AlphaFoldDB" id="A0A8T0MYW3"/>
<name>A0A8T0MYW3_PANVG</name>
<gene>
    <name evidence="2" type="ORF">PVAP13_9NG570400</name>
</gene>
<feature type="region of interest" description="Disordered" evidence="1">
    <location>
        <begin position="1"/>
        <end position="36"/>
    </location>
</feature>
<dbReference type="Proteomes" id="UP000823388">
    <property type="component" value="Chromosome 9N"/>
</dbReference>
<organism evidence="2 3">
    <name type="scientific">Panicum virgatum</name>
    <name type="common">Blackwell switchgrass</name>
    <dbReference type="NCBI Taxonomy" id="38727"/>
    <lineage>
        <taxon>Eukaryota</taxon>
        <taxon>Viridiplantae</taxon>
        <taxon>Streptophyta</taxon>
        <taxon>Embryophyta</taxon>
        <taxon>Tracheophyta</taxon>
        <taxon>Spermatophyta</taxon>
        <taxon>Magnoliopsida</taxon>
        <taxon>Liliopsida</taxon>
        <taxon>Poales</taxon>
        <taxon>Poaceae</taxon>
        <taxon>PACMAD clade</taxon>
        <taxon>Panicoideae</taxon>
        <taxon>Panicodae</taxon>
        <taxon>Paniceae</taxon>
        <taxon>Panicinae</taxon>
        <taxon>Panicum</taxon>
        <taxon>Panicum sect. Hiantes</taxon>
    </lineage>
</organism>
<protein>
    <submittedName>
        <fullName evidence="2">Uncharacterized protein</fullName>
    </submittedName>
</protein>